<evidence type="ECO:0000313" key="7">
    <source>
        <dbReference type="Proteomes" id="UP000660680"/>
    </source>
</evidence>
<feature type="domain" description="GFO/IDH/MocA-like oxidoreductase" evidence="5">
    <location>
        <begin position="135"/>
        <end position="251"/>
    </location>
</feature>
<dbReference type="RefSeq" id="WP_189212703.1">
    <property type="nucleotide sequence ID" value="NZ_BMRB01000004.1"/>
</dbReference>
<evidence type="ECO:0000313" key="6">
    <source>
        <dbReference type="EMBL" id="GGS46123.1"/>
    </source>
</evidence>
<dbReference type="InterPro" id="IPR036291">
    <property type="entry name" value="NAD(P)-bd_dom_sf"/>
</dbReference>
<dbReference type="Pfam" id="PF22725">
    <property type="entry name" value="GFO_IDH_MocA_C3"/>
    <property type="match status" value="1"/>
</dbReference>
<keyword evidence="7" id="KW-1185">Reference proteome</keyword>
<gene>
    <name evidence="6" type="ORF">GCM10010171_46650</name>
</gene>
<dbReference type="Pfam" id="PF01408">
    <property type="entry name" value="GFO_IDH_MocA"/>
    <property type="match status" value="1"/>
</dbReference>
<organism evidence="6 7">
    <name type="scientific">Actinokineospora fastidiosa</name>
    <dbReference type="NCBI Taxonomy" id="1816"/>
    <lineage>
        <taxon>Bacteria</taxon>
        <taxon>Bacillati</taxon>
        <taxon>Actinomycetota</taxon>
        <taxon>Actinomycetes</taxon>
        <taxon>Pseudonocardiales</taxon>
        <taxon>Pseudonocardiaceae</taxon>
        <taxon>Actinokineospora</taxon>
    </lineage>
</organism>
<dbReference type="InterPro" id="IPR050984">
    <property type="entry name" value="Gfo/Idh/MocA_domain"/>
</dbReference>
<sequence>MTVPEPLRIGLLGGAAVARRRTLPAIAACPDTRLVAVACRDGDRAREWAGAFGCAAEPGYDSLLARDDVDAVYVPLPAGLHAEWSAKALAAGKHVLVEKPMATTARQARELADLAAERSLVLMENRMFAMHPQHAAVRTLVDAGAIGELRVVTAAMAIPALPADDIRYAAHLAGGALLDVGFYPVQAALMYLGEQVEVCGAHLRVDPGRGVDVGGAALLRDRAGVCAQLTFGFEHAYRASYELWGSTGRIRLERAFTPPSTLPTVLRIERQDHVEERTLPAADQFAALVARFASAVRGETDWRPDLRAGLLGLSILDDIRAGGGAHAVEDGARPRPTLWSNSPSNASRPTELMIGRHSSR</sequence>
<keyword evidence="2" id="KW-0560">Oxidoreductase</keyword>
<dbReference type="GO" id="GO:0016491">
    <property type="term" value="F:oxidoreductase activity"/>
    <property type="evidence" value="ECO:0007669"/>
    <property type="project" value="UniProtKB-KW"/>
</dbReference>
<dbReference type="Gene3D" id="3.40.50.720">
    <property type="entry name" value="NAD(P)-binding Rossmann-like Domain"/>
    <property type="match status" value="1"/>
</dbReference>
<evidence type="ECO:0000256" key="3">
    <source>
        <dbReference type="SAM" id="MobiDB-lite"/>
    </source>
</evidence>
<evidence type="ECO:0000256" key="2">
    <source>
        <dbReference type="ARBA" id="ARBA00023002"/>
    </source>
</evidence>
<dbReference type="Gene3D" id="3.30.360.10">
    <property type="entry name" value="Dihydrodipicolinate Reductase, domain 2"/>
    <property type="match status" value="1"/>
</dbReference>
<dbReference type="SUPFAM" id="SSF55347">
    <property type="entry name" value="Glyceraldehyde-3-phosphate dehydrogenase-like, C-terminal domain"/>
    <property type="match status" value="1"/>
</dbReference>
<reference evidence="6" key="2">
    <citation type="submission" date="2020-09" db="EMBL/GenBank/DDBJ databases">
        <authorList>
            <person name="Sun Q."/>
            <person name="Ohkuma M."/>
        </authorList>
    </citation>
    <scope>NUCLEOTIDE SEQUENCE</scope>
    <source>
        <strain evidence="6">JCM 3276</strain>
    </source>
</reference>
<evidence type="ECO:0000259" key="4">
    <source>
        <dbReference type="Pfam" id="PF01408"/>
    </source>
</evidence>
<dbReference type="AlphaFoldDB" id="A0A918GMV3"/>
<proteinExistence type="inferred from homology"/>
<feature type="region of interest" description="Disordered" evidence="3">
    <location>
        <begin position="325"/>
        <end position="360"/>
    </location>
</feature>
<dbReference type="PANTHER" id="PTHR22604:SF105">
    <property type="entry name" value="TRANS-1,2-DIHYDROBENZENE-1,2-DIOL DEHYDROGENASE"/>
    <property type="match status" value="1"/>
</dbReference>
<evidence type="ECO:0000256" key="1">
    <source>
        <dbReference type="ARBA" id="ARBA00010928"/>
    </source>
</evidence>
<protein>
    <submittedName>
        <fullName evidence="6">Oxidoreductase</fullName>
    </submittedName>
</protein>
<accession>A0A918GMV3</accession>
<dbReference type="Proteomes" id="UP000660680">
    <property type="component" value="Unassembled WGS sequence"/>
</dbReference>
<comment type="similarity">
    <text evidence="1">Belongs to the Gfo/Idh/MocA family.</text>
</comment>
<dbReference type="InterPro" id="IPR000683">
    <property type="entry name" value="Gfo/Idh/MocA-like_OxRdtase_N"/>
</dbReference>
<reference evidence="6" key="1">
    <citation type="journal article" date="2014" name="Int. J. Syst. Evol. Microbiol.">
        <title>Complete genome sequence of Corynebacterium casei LMG S-19264T (=DSM 44701T), isolated from a smear-ripened cheese.</title>
        <authorList>
            <consortium name="US DOE Joint Genome Institute (JGI-PGF)"/>
            <person name="Walter F."/>
            <person name="Albersmeier A."/>
            <person name="Kalinowski J."/>
            <person name="Ruckert C."/>
        </authorList>
    </citation>
    <scope>NUCLEOTIDE SEQUENCE</scope>
    <source>
        <strain evidence="6">JCM 3276</strain>
    </source>
</reference>
<evidence type="ECO:0000259" key="5">
    <source>
        <dbReference type="Pfam" id="PF22725"/>
    </source>
</evidence>
<feature type="compositionally biased region" description="Polar residues" evidence="3">
    <location>
        <begin position="338"/>
        <end position="348"/>
    </location>
</feature>
<dbReference type="GO" id="GO:0000166">
    <property type="term" value="F:nucleotide binding"/>
    <property type="evidence" value="ECO:0007669"/>
    <property type="project" value="InterPro"/>
</dbReference>
<dbReference type="PANTHER" id="PTHR22604">
    <property type="entry name" value="OXIDOREDUCTASES"/>
    <property type="match status" value="1"/>
</dbReference>
<name>A0A918GMV3_9PSEU</name>
<dbReference type="InterPro" id="IPR055170">
    <property type="entry name" value="GFO_IDH_MocA-like_dom"/>
</dbReference>
<dbReference type="EMBL" id="BMRB01000004">
    <property type="protein sequence ID" value="GGS46123.1"/>
    <property type="molecule type" value="Genomic_DNA"/>
</dbReference>
<comment type="caution">
    <text evidence="6">The sequence shown here is derived from an EMBL/GenBank/DDBJ whole genome shotgun (WGS) entry which is preliminary data.</text>
</comment>
<dbReference type="SUPFAM" id="SSF51735">
    <property type="entry name" value="NAD(P)-binding Rossmann-fold domains"/>
    <property type="match status" value="1"/>
</dbReference>
<feature type="domain" description="Gfo/Idh/MocA-like oxidoreductase N-terminal" evidence="4">
    <location>
        <begin position="7"/>
        <end position="124"/>
    </location>
</feature>